<sequence>MALLLHEIINNTIPTYAPLSSYKMPSGCEPLTKMLFTSCCNDVWVQNSFPSMLWHAFCIRGTTEVLLQAFPQQDIITVQGRWTSQAFLDYWH</sequence>
<dbReference type="OrthoDB" id="3266428at2759"/>
<protein>
    <submittedName>
        <fullName evidence="1">Uncharacterized protein</fullName>
    </submittedName>
</protein>
<dbReference type="EMBL" id="KN825249">
    <property type="protein sequence ID" value="KIK92729.1"/>
    <property type="molecule type" value="Genomic_DNA"/>
</dbReference>
<evidence type="ECO:0000313" key="1">
    <source>
        <dbReference type="EMBL" id="KIK92729.1"/>
    </source>
</evidence>
<dbReference type="InParanoid" id="A0A0D0DZR9"/>
<keyword evidence="2" id="KW-1185">Reference proteome</keyword>
<evidence type="ECO:0000313" key="2">
    <source>
        <dbReference type="Proteomes" id="UP000054538"/>
    </source>
</evidence>
<proteinExistence type="predicted"/>
<accession>A0A0D0DZR9</accession>
<dbReference type="STRING" id="930991.A0A0D0DZR9"/>
<reference evidence="1 2" key="1">
    <citation type="submission" date="2014-04" db="EMBL/GenBank/DDBJ databases">
        <authorList>
            <consortium name="DOE Joint Genome Institute"/>
            <person name="Kuo A."/>
            <person name="Kohler A."/>
            <person name="Jargeat P."/>
            <person name="Nagy L.G."/>
            <person name="Floudas D."/>
            <person name="Copeland A."/>
            <person name="Barry K.W."/>
            <person name="Cichocki N."/>
            <person name="Veneault-Fourrey C."/>
            <person name="LaButti K."/>
            <person name="Lindquist E.A."/>
            <person name="Lipzen A."/>
            <person name="Lundell T."/>
            <person name="Morin E."/>
            <person name="Murat C."/>
            <person name="Sun H."/>
            <person name="Tunlid A."/>
            <person name="Henrissat B."/>
            <person name="Grigoriev I.V."/>
            <person name="Hibbett D.S."/>
            <person name="Martin F."/>
            <person name="Nordberg H.P."/>
            <person name="Cantor M.N."/>
            <person name="Hua S.X."/>
        </authorList>
    </citation>
    <scope>NUCLEOTIDE SEQUENCE [LARGE SCALE GENOMIC DNA]</scope>
    <source>
        <strain evidence="1 2">Ve08.2h10</strain>
    </source>
</reference>
<dbReference type="HOGENOM" id="CLU_003292_9_0_1"/>
<gene>
    <name evidence="1" type="ORF">PAXRUDRAFT_791686</name>
</gene>
<name>A0A0D0DZR9_9AGAM</name>
<reference evidence="2" key="2">
    <citation type="submission" date="2015-01" db="EMBL/GenBank/DDBJ databases">
        <title>Evolutionary Origins and Diversification of the Mycorrhizal Mutualists.</title>
        <authorList>
            <consortium name="DOE Joint Genome Institute"/>
            <consortium name="Mycorrhizal Genomics Consortium"/>
            <person name="Kohler A."/>
            <person name="Kuo A."/>
            <person name="Nagy L.G."/>
            <person name="Floudas D."/>
            <person name="Copeland A."/>
            <person name="Barry K.W."/>
            <person name="Cichocki N."/>
            <person name="Veneault-Fourrey C."/>
            <person name="LaButti K."/>
            <person name="Lindquist E.A."/>
            <person name="Lipzen A."/>
            <person name="Lundell T."/>
            <person name="Morin E."/>
            <person name="Murat C."/>
            <person name="Riley R."/>
            <person name="Ohm R."/>
            <person name="Sun H."/>
            <person name="Tunlid A."/>
            <person name="Henrissat B."/>
            <person name="Grigoriev I.V."/>
            <person name="Hibbett D.S."/>
            <person name="Martin F."/>
        </authorList>
    </citation>
    <scope>NUCLEOTIDE SEQUENCE [LARGE SCALE GENOMIC DNA]</scope>
    <source>
        <strain evidence="2">Ve08.2h10</strain>
    </source>
</reference>
<dbReference type="Proteomes" id="UP000054538">
    <property type="component" value="Unassembled WGS sequence"/>
</dbReference>
<organism evidence="1 2">
    <name type="scientific">Paxillus rubicundulus Ve08.2h10</name>
    <dbReference type="NCBI Taxonomy" id="930991"/>
    <lineage>
        <taxon>Eukaryota</taxon>
        <taxon>Fungi</taxon>
        <taxon>Dikarya</taxon>
        <taxon>Basidiomycota</taxon>
        <taxon>Agaricomycotina</taxon>
        <taxon>Agaricomycetes</taxon>
        <taxon>Agaricomycetidae</taxon>
        <taxon>Boletales</taxon>
        <taxon>Paxilineae</taxon>
        <taxon>Paxillaceae</taxon>
        <taxon>Paxillus</taxon>
    </lineage>
</organism>
<dbReference type="AlphaFoldDB" id="A0A0D0DZR9"/>